<dbReference type="KEGG" id="rso:RSc1359"/>
<evidence type="ECO:0000259" key="2">
    <source>
        <dbReference type="Pfam" id="PF00582"/>
    </source>
</evidence>
<protein>
    <submittedName>
        <fullName evidence="3">Universal stress protein uspa and related nucleotide-binding proteins</fullName>
    </submittedName>
</protein>
<proteinExistence type="inferred from homology"/>
<comment type="similarity">
    <text evidence="1">Belongs to the universal stress protein A family.</text>
</comment>
<sequence>MCGTERAAYNQTIKTGPFSPTGGRMFQHILIPTDGSELSRKAVAGALDFAKTLGARLTAYTCLEEYPYTPFSEIVVETPQAFKERVEAQARVVLKDVEDTARAAGIDCDTDMSCFAVPYMGIIDAAERHGCDVIFMASHGRRGLAGLLLGSETQKVLTHTAIPVIVYR</sequence>
<dbReference type="EnsemblBacteria" id="CAD15061">
    <property type="protein sequence ID" value="CAD15061"/>
    <property type="gene ID" value="RSc1359"/>
</dbReference>
<dbReference type="AlphaFoldDB" id="Q8XZN6"/>
<dbReference type="PANTHER" id="PTHR46268:SF15">
    <property type="entry name" value="UNIVERSAL STRESS PROTEIN HP_0031"/>
    <property type="match status" value="1"/>
</dbReference>
<gene>
    <name evidence="3" type="ordered locus">RSc1359</name>
</gene>
<name>Q8XZN6_RALN1</name>
<dbReference type="PANTHER" id="PTHR46268">
    <property type="entry name" value="STRESS RESPONSE PROTEIN NHAX"/>
    <property type="match status" value="1"/>
</dbReference>
<evidence type="ECO:0000313" key="4">
    <source>
        <dbReference type="Proteomes" id="UP000001436"/>
    </source>
</evidence>
<dbReference type="InterPro" id="IPR006016">
    <property type="entry name" value="UspA"/>
</dbReference>
<dbReference type="EMBL" id="AL646052">
    <property type="protein sequence ID" value="CAD15061.1"/>
    <property type="molecule type" value="Genomic_DNA"/>
</dbReference>
<dbReference type="Pfam" id="PF00582">
    <property type="entry name" value="Usp"/>
    <property type="match status" value="1"/>
</dbReference>
<dbReference type="STRING" id="267608.RSc1359"/>
<dbReference type="Proteomes" id="UP000001436">
    <property type="component" value="Chromosome"/>
</dbReference>
<dbReference type="HOGENOM" id="CLU_049301_11_0_4"/>
<dbReference type="SUPFAM" id="SSF52402">
    <property type="entry name" value="Adenine nucleotide alpha hydrolases-like"/>
    <property type="match status" value="1"/>
</dbReference>
<keyword evidence="4" id="KW-1185">Reference proteome</keyword>
<dbReference type="eggNOG" id="COG0589">
    <property type="taxonomic scope" value="Bacteria"/>
</dbReference>
<dbReference type="Gene3D" id="3.40.50.620">
    <property type="entry name" value="HUPs"/>
    <property type="match status" value="1"/>
</dbReference>
<dbReference type="CDD" id="cd00293">
    <property type="entry name" value="USP-like"/>
    <property type="match status" value="1"/>
</dbReference>
<feature type="domain" description="UspA" evidence="2">
    <location>
        <begin position="25"/>
        <end position="168"/>
    </location>
</feature>
<evidence type="ECO:0000256" key="1">
    <source>
        <dbReference type="ARBA" id="ARBA00008791"/>
    </source>
</evidence>
<accession>Q8XZN6</accession>
<organism evidence="3 4">
    <name type="scientific">Ralstonia nicotianae (strain ATCC BAA-1114 / GMI1000)</name>
    <name type="common">Ralstonia solanacearum</name>
    <dbReference type="NCBI Taxonomy" id="267608"/>
    <lineage>
        <taxon>Bacteria</taxon>
        <taxon>Pseudomonadati</taxon>
        <taxon>Pseudomonadota</taxon>
        <taxon>Betaproteobacteria</taxon>
        <taxon>Burkholderiales</taxon>
        <taxon>Burkholderiaceae</taxon>
        <taxon>Ralstonia</taxon>
        <taxon>Ralstonia solanacearum species complex</taxon>
    </lineage>
</organism>
<dbReference type="PRINTS" id="PR01438">
    <property type="entry name" value="UNVRSLSTRESS"/>
</dbReference>
<dbReference type="InterPro" id="IPR014729">
    <property type="entry name" value="Rossmann-like_a/b/a_fold"/>
</dbReference>
<evidence type="ECO:0000313" key="3">
    <source>
        <dbReference type="EMBL" id="CAD15061.1"/>
    </source>
</evidence>
<dbReference type="InterPro" id="IPR006015">
    <property type="entry name" value="Universal_stress_UspA"/>
</dbReference>
<reference evidence="3 4" key="1">
    <citation type="journal article" date="2002" name="Nature">
        <title>Genome sequence of the plant pathogen Ralstonia solanacearum.</title>
        <authorList>
            <person name="Salanoubat M."/>
            <person name="Genin S."/>
            <person name="Artiguenave F."/>
            <person name="Gouzy J."/>
            <person name="Mangenot S."/>
            <person name="Arlat M."/>
            <person name="Billault A."/>
            <person name="Brottier P."/>
            <person name="Camus J.C."/>
            <person name="Cattolico L."/>
            <person name="Chandler M."/>
            <person name="Choisne N."/>
            <person name="Claudel-Renard C."/>
            <person name="Cunnac S."/>
            <person name="Demange N."/>
            <person name="Gaspin C."/>
            <person name="Lavie M."/>
            <person name="Moisan A."/>
            <person name="Robert C."/>
            <person name="Saurin W."/>
            <person name="Schiex T."/>
            <person name="Siguier P."/>
            <person name="Thebault P."/>
            <person name="Whalen M."/>
            <person name="Wincker P."/>
            <person name="Levy M."/>
            <person name="Weissenbach J."/>
            <person name="Boucher C.A."/>
        </authorList>
    </citation>
    <scope>NUCLEOTIDE SEQUENCE [LARGE SCALE GENOMIC DNA]</scope>
    <source>
        <strain evidence="4">ATCC BAA-1114 / GMI1000</strain>
    </source>
</reference>